<dbReference type="Proteomes" id="UP001165302">
    <property type="component" value="Unassembled WGS sequence"/>
</dbReference>
<reference evidence="1" key="1">
    <citation type="submission" date="2020-10" db="EMBL/GenBank/DDBJ databases">
        <authorList>
            <person name="Lu T."/>
            <person name="Wang Q."/>
            <person name="Han X."/>
        </authorList>
    </citation>
    <scope>NUCLEOTIDE SEQUENCE</scope>
    <source>
        <strain evidence="1">WQ 366</strain>
    </source>
</reference>
<sequence length="101" mass="12096">MKVIFDVNSYKELIITEEYQLLSEYFQMDVQSNGGEYELGLLREFQKSGLEMKEIGVRNAFDLTFFKETIQIENMFTDKILKNISINFYEKCLLEWINTKR</sequence>
<comment type="caution">
    <text evidence="1">The sequence shown here is derived from an EMBL/GenBank/DDBJ whole genome shotgun (WGS) entry which is preliminary data.</text>
</comment>
<proteinExistence type="predicted"/>
<accession>A0ABS7Z966</accession>
<keyword evidence="2" id="KW-1185">Reference proteome</keyword>
<organism evidence="1 2">
    <name type="scientific">Sphingobacterium bovistauri</name>
    <dbReference type="NCBI Taxonomy" id="2781959"/>
    <lineage>
        <taxon>Bacteria</taxon>
        <taxon>Pseudomonadati</taxon>
        <taxon>Bacteroidota</taxon>
        <taxon>Sphingobacteriia</taxon>
        <taxon>Sphingobacteriales</taxon>
        <taxon>Sphingobacteriaceae</taxon>
        <taxon>Sphingobacterium</taxon>
    </lineage>
</organism>
<name>A0ABS7Z966_9SPHI</name>
<dbReference type="EMBL" id="JADEYP010000013">
    <property type="protein sequence ID" value="MCA5005234.1"/>
    <property type="molecule type" value="Genomic_DNA"/>
</dbReference>
<evidence type="ECO:0000313" key="1">
    <source>
        <dbReference type="EMBL" id="MCA5005234.1"/>
    </source>
</evidence>
<evidence type="ECO:0000313" key="2">
    <source>
        <dbReference type="Proteomes" id="UP001165302"/>
    </source>
</evidence>
<dbReference type="RefSeq" id="WP_225552766.1">
    <property type="nucleotide sequence ID" value="NZ_JADEYP010000013.1"/>
</dbReference>
<gene>
    <name evidence="1" type="ORF">IPZ78_08720</name>
</gene>
<protein>
    <submittedName>
        <fullName evidence="1">Uncharacterized protein</fullName>
    </submittedName>
</protein>